<evidence type="ECO:0000256" key="1">
    <source>
        <dbReference type="ARBA" id="ARBA00009589"/>
    </source>
</evidence>
<dbReference type="InterPro" id="IPR036412">
    <property type="entry name" value="HAD-like_sf"/>
</dbReference>
<feature type="region of interest" description="Disordered" evidence="7">
    <location>
        <begin position="1"/>
        <end position="21"/>
    </location>
</feature>
<protein>
    <submittedName>
        <fullName evidence="8">5'-nucleotidase domain-containing protein</fullName>
    </submittedName>
</protein>
<feature type="binding site" evidence="6">
    <location>
        <position position="81"/>
    </location>
    <ligand>
        <name>Mg(2+)</name>
        <dbReference type="ChEBI" id="CHEBI:18420"/>
    </ligand>
</feature>
<organism evidence="8 9">
    <name type="scientific">Capsaspora owczarzaki (strain ATCC 30864)</name>
    <dbReference type="NCBI Taxonomy" id="595528"/>
    <lineage>
        <taxon>Eukaryota</taxon>
        <taxon>Filasterea</taxon>
        <taxon>Capsaspora</taxon>
    </lineage>
</organism>
<feature type="binding site" evidence="6">
    <location>
        <position position="359"/>
    </location>
    <ligand>
        <name>Mg(2+)</name>
        <dbReference type="ChEBI" id="CHEBI:18420"/>
    </ligand>
</feature>
<dbReference type="AlphaFoldDB" id="A0A0D2VU15"/>
<keyword evidence="9" id="KW-1185">Reference proteome</keyword>
<name>A0A0D2VU15_CAPO3</name>
<dbReference type="PANTHER" id="PTHR12103">
    <property type="entry name" value="5'-NUCLEOTIDASE DOMAIN-CONTAINING"/>
    <property type="match status" value="1"/>
</dbReference>
<dbReference type="NCBIfam" id="TIGR02244">
    <property type="entry name" value="HAD-IG-Ncltidse"/>
    <property type="match status" value="1"/>
</dbReference>
<sequence>MASQHNTTTPTATTTTTTARTTMTASGIRTYTLDELRFLKAQMQQQIFADRPLLQGPREDPADVFVTNEVDLSHIDAFGFDYDYTLASYNNELQALIYQLAAQSLINNNKYPAECANLQYDPNFAIRGLHYDVKKGLLMKIDAFQNVQLGTVYSGHRPLDDDETRRIYNGVHIPLEYMHSFMPQLTDLFSLPEACLLANLTQFMHDTQLPFHPEYLYMDVAHAVSEVHSRRQMHLEVIRNVGHYVHPSPNLENLLSTMRQHGKKVFLLTNSSFSFVNVGMSHIVGPHWRDLFDVIVVDALKPRFFNESRPFRQFDTTLNSMTWTKVSRFARGGVYCHGNSLDFARITGWTPGRVMYVGDHVLSDLQDPSRKHGWRTGAIIRELDEEITILNSPEHHQSLTWLLNLQRLIKKLQHVQHHEKHSLLRAWQAEKNEVSAHLKDMFNPQFGSVFRTFHNPTYFAHRMSRVADLYTSDVCNFLRYSLDHTFYPQRMYLPHEPAPRRDDQGFFKCGP</sequence>
<dbReference type="InterPro" id="IPR016695">
    <property type="entry name" value="Pur_nucleotidase"/>
</dbReference>
<keyword evidence="2 6" id="KW-0479">Metal-binding</keyword>
<dbReference type="SUPFAM" id="SSF56784">
    <property type="entry name" value="HAD-like"/>
    <property type="match status" value="1"/>
</dbReference>
<dbReference type="GO" id="GO:0008253">
    <property type="term" value="F:5'-nucleotidase activity"/>
    <property type="evidence" value="ECO:0007669"/>
    <property type="project" value="TreeGrafter"/>
</dbReference>
<keyword evidence="4 6" id="KW-0460">Magnesium</keyword>
<evidence type="ECO:0000256" key="7">
    <source>
        <dbReference type="SAM" id="MobiDB-lite"/>
    </source>
</evidence>
<dbReference type="OrthoDB" id="409330at2759"/>
<feature type="active site" description="Proton donor" evidence="5">
    <location>
        <position position="83"/>
    </location>
</feature>
<dbReference type="InParanoid" id="A0A0D2VU15"/>
<dbReference type="eggNOG" id="KOG2470">
    <property type="taxonomic scope" value="Eukaryota"/>
</dbReference>
<evidence type="ECO:0000313" key="9">
    <source>
        <dbReference type="Proteomes" id="UP000008743"/>
    </source>
</evidence>
<evidence type="ECO:0000313" key="8">
    <source>
        <dbReference type="EMBL" id="KJE94852.1"/>
    </source>
</evidence>
<proteinExistence type="inferred from homology"/>
<dbReference type="OMA" id="LWARGNR"/>
<dbReference type="PhylomeDB" id="A0A0D2VU15"/>
<feature type="binding site" evidence="6">
    <location>
        <position position="83"/>
    </location>
    <ligand>
        <name>GMP</name>
        <dbReference type="ChEBI" id="CHEBI:58115"/>
    </ligand>
</feature>
<evidence type="ECO:0000256" key="3">
    <source>
        <dbReference type="ARBA" id="ARBA00022801"/>
    </source>
</evidence>
<keyword evidence="3" id="KW-0378">Hydrolase</keyword>
<feature type="compositionally biased region" description="Low complexity" evidence="7">
    <location>
        <begin position="7"/>
        <end position="21"/>
    </location>
</feature>
<gene>
    <name evidence="8" type="ORF">CAOG_005423</name>
</gene>
<dbReference type="GO" id="GO:0046872">
    <property type="term" value="F:metal ion binding"/>
    <property type="evidence" value="ECO:0007669"/>
    <property type="project" value="UniProtKB-KW"/>
</dbReference>
<dbReference type="PANTHER" id="PTHR12103:SF12">
    <property type="entry name" value="FI20020P1"/>
    <property type="match status" value="1"/>
</dbReference>
<comment type="similarity">
    <text evidence="1">Belongs to the 5'(3')-deoxyribonucleotidase family.</text>
</comment>
<comment type="cofactor">
    <cofactor evidence="6">
        <name>Mg(2+)</name>
        <dbReference type="ChEBI" id="CHEBI:18420"/>
    </cofactor>
    <text evidence="6">Binds 1 Mg(2+) ion per subunit.</text>
</comment>
<dbReference type="InterPro" id="IPR008380">
    <property type="entry name" value="HAD-SF_hydro_IG_5-nucl"/>
</dbReference>
<evidence type="ECO:0000256" key="5">
    <source>
        <dbReference type="PIRSR" id="PIRSR017434-1"/>
    </source>
</evidence>
<dbReference type="InterPro" id="IPR023214">
    <property type="entry name" value="HAD_sf"/>
</dbReference>
<evidence type="ECO:0000256" key="2">
    <source>
        <dbReference type="ARBA" id="ARBA00022723"/>
    </source>
</evidence>
<dbReference type="Pfam" id="PF05761">
    <property type="entry name" value="5_nucleotid"/>
    <property type="match status" value="1"/>
</dbReference>
<feature type="active site" description="Nucleophile" evidence="5">
    <location>
        <position position="81"/>
    </location>
</feature>
<dbReference type="PIRSF" id="PIRSF017434">
    <property type="entry name" value="Purine_5'-nucleotidase"/>
    <property type="match status" value="1"/>
</dbReference>
<dbReference type="Proteomes" id="UP000008743">
    <property type="component" value="Unassembled WGS sequence"/>
</dbReference>
<evidence type="ECO:0000256" key="4">
    <source>
        <dbReference type="ARBA" id="ARBA00022842"/>
    </source>
</evidence>
<dbReference type="EMBL" id="KE346368">
    <property type="protein sequence ID" value="KJE94852.1"/>
    <property type="molecule type" value="Genomic_DNA"/>
</dbReference>
<evidence type="ECO:0000256" key="6">
    <source>
        <dbReference type="PIRSR" id="PIRSR017434-2"/>
    </source>
</evidence>
<accession>A0A0D2VU15</accession>
<reference evidence="9" key="1">
    <citation type="submission" date="2011-02" db="EMBL/GenBank/DDBJ databases">
        <title>The Genome Sequence of Capsaspora owczarzaki ATCC 30864.</title>
        <authorList>
            <person name="Russ C."/>
            <person name="Cuomo C."/>
            <person name="Burger G."/>
            <person name="Gray M.W."/>
            <person name="Holland P.W.H."/>
            <person name="King N."/>
            <person name="Lang F.B.F."/>
            <person name="Roger A.J."/>
            <person name="Ruiz-Trillo I."/>
            <person name="Young S.K."/>
            <person name="Zeng Q."/>
            <person name="Gargeya S."/>
            <person name="Alvarado L."/>
            <person name="Berlin A."/>
            <person name="Chapman S.B."/>
            <person name="Chen Z."/>
            <person name="Freedman E."/>
            <person name="Gellesch M."/>
            <person name="Goldberg J."/>
            <person name="Griggs A."/>
            <person name="Gujja S."/>
            <person name="Heilman E."/>
            <person name="Heiman D."/>
            <person name="Howarth C."/>
            <person name="Mehta T."/>
            <person name="Neiman D."/>
            <person name="Pearson M."/>
            <person name="Roberts A."/>
            <person name="Saif S."/>
            <person name="Shea T."/>
            <person name="Shenoy N."/>
            <person name="Sisk P."/>
            <person name="Stolte C."/>
            <person name="Sykes S."/>
            <person name="White J."/>
            <person name="Yandava C."/>
            <person name="Haas B."/>
            <person name="Nusbaum C."/>
            <person name="Birren B."/>
        </authorList>
    </citation>
    <scope>NUCLEOTIDE SEQUENCE</scope>
    <source>
        <strain evidence="9">ATCC 30864</strain>
    </source>
</reference>
<dbReference type="Gene3D" id="3.40.50.1000">
    <property type="entry name" value="HAD superfamily/HAD-like"/>
    <property type="match status" value="1"/>
</dbReference>